<name>A0A4V3YX42_9BURK</name>
<accession>A0A4V3YX42</accession>
<keyword evidence="1 5" id="KW-0963">Cytoplasm</keyword>
<comment type="subcellular location">
    <subcellularLocation>
        <location evidence="5">Cytoplasm</location>
    </subcellularLocation>
    <text evidence="5">Associates with late stage pre-50S ribosomal subunits.</text>
</comment>
<dbReference type="PANTHER" id="PTHR38101:SF1">
    <property type="entry name" value="UPF0307 PROTEIN YJGA"/>
    <property type="match status" value="1"/>
</dbReference>
<dbReference type="NCBIfam" id="NF003593">
    <property type="entry name" value="PRK05255.1-1"/>
    <property type="match status" value="1"/>
</dbReference>
<evidence type="ECO:0000256" key="6">
    <source>
        <dbReference type="SAM" id="MobiDB-lite"/>
    </source>
</evidence>
<gene>
    <name evidence="5" type="primary">darP</name>
    <name evidence="7" type="ORF">E8K88_08825</name>
</gene>
<dbReference type="Proteomes" id="UP000306236">
    <property type="component" value="Unassembled WGS sequence"/>
</dbReference>
<organism evidence="7 8">
    <name type="scientific">Lampropedia aestuarii</name>
    <dbReference type="NCBI Taxonomy" id="2562762"/>
    <lineage>
        <taxon>Bacteria</taxon>
        <taxon>Pseudomonadati</taxon>
        <taxon>Pseudomonadota</taxon>
        <taxon>Betaproteobacteria</taxon>
        <taxon>Burkholderiales</taxon>
        <taxon>Comamonadaceae</taxon>
        <taxon>Lampropedia</taxon>
    </lineage>
</organism>
<keyword evidence="3 5" id="KW-0699">rRNA-binding</keyword>
<dbReference type="HAMAP" id="MF_00765">
    <property type="entry name" value="DarP"/>
    <property type="match status" value="1"/>
</dbReference>
<reference evidence="7 8" key="1">
    <citation type="submission" date="2019-04" db="EMBL/GenBank/DDBJ databases">
        <title>Lampropedia sp YIM MLB12 draf genome.</title>
        <authorList>
            <person name="Wang Y.-X."/>
        </authorList>
    </citation>
    <scope>NUCLEOTIDE SEQUENCE [LARGE SCALE GENOMIC DNA]</scope>
    <source>
        <strain evidence="7 8">YIM MLB12</strain>
    </source>
</reference>
<evidence type="ECO:0000256" key="1">
    <source>
        <dbReference type="ARBA" id="ARBA00022490"/>
    </source>
</evidence>
<sequence length="222" mass="25725">MPRKTTKGYFVNGRFVTAGSEEDQQLKIELKGRQVSRADKKRDSDERQDLGEALLGLRGDLFAKLELNATLVEALAEAKRITNFEGRRRQMQYIGKLMRRLDEQELAAIRAALDIQRNGSAEEKLALHQAEQWRDRLLADDDALTEWLQEHPSDDVQQLRNLIRQARKDTPEASNAEVSQGLAQRKGKVYRELFQWIQRARREKAQQTEDQQQHRDAFDGLD</sequence>
<protein>
    <recommendedName>
        <fullName evidence="5">Dual-action ribosomal maturation protein DarP</fullName>
    </recommendedName>
    <alternativeName>
        <fullName evidence="5">Large ribosomal subunit assembly factor DarP</fullName>
    </alternativeName>
</protein>
<comment type="caution">
    <text evidence="7">The sequence shown here is derived from an EMBL/GenBank/DDBJ whole genome shotgun (WGS) entry which is preliminary data.</text>
</comment>
<evidence type="ECO:0000313" key="7">
    <source>
        <dbReference type="EMBL" id="THJ33752.1"/>
    </source>
</evidence>
<dbReference type="Gene3D" id="1.10.60.30">
    <property type="entry name" value="PSPTO4464-like domains"/>
    <property type="match status" value="2"/>
</dbReference>
<dbReference type="InterPro" id="IPR023153">
    <property type="entry name" value="DarP_sf"/>
</dbReference>
<evidence type="ECO:0000313" key="8">
    <source>
        <dbReference type="Proteomes" id="UP000306236"/>
    </source>
</evidence>
<comment type="similarity">
    <text evidence="5">Belongs to the DarP family.</text>
</comment>
<dbReference type="GO" id="GO:0019843">
    <property type="term" value="F:rRNA binding"/>
    <property type="evidence" value="ECO:0007669"/>
    <property type="project" value="UniProtKB-UniRule"/>
</dbReference>
<keyword evidence="8" id="KW-1185">Reference proteome</keyword>
<dbReference type="SUPFAM" id="SSF158710">
    <property type="entry name" value="PSPTO4464-like"/>
    <property type="match status" value="1"/>
</dbReference>
<proteinExistence type="inferred from homology"/>
<evidence type="ECO:0000256" key="3">
    <source>
        <dbReference type="ARBA" id="ARBA00022730"/>
    </source>
</evidence>
<evidence type="ECO:0000256" key="2">
    <source>
        <dbReference type="ARBA" id="ARBA00022517"/>
    </source>
</evidence>
<dbReference type="AlphaFoldDB" id="A0A4V3YX42"/>
<evidence type="ECO:0000256" key="4">
    <source>
        <dbReference type="ARBA" id="ARBA00022884"/>
    </source>
</evidence>
<feature type="compositionally biased region" description="Polar residues" evidence="6">
    <location>
        <begin position="172"/>
        <end position="182"/>
    </location>
</feature>
<dbReference type="OrthoDB" id="5293604at2"/>
<dbReference type="CDD" id="cd16331">
    <property type="entry name" value="YjgA-like"/>
    <property type="match status" value="1"/>
</dbReference>
<dbReference type="GO" id="GO:0043022">
    <property type="term" value="F:ribosome binding"/>
    <property type="evidence" value="ECO:0007669"/>
    <property type="project" value="UniProtKB-UniRule"/>
</dbReference>
<feature type="region of interest" description="Disordered" evidence="6">
    <location>
        <begin position="167"/>
        <end position="186"/>
    </location>
</feature>
<dbReference type="PANTHER" id="PTHR38101">
    <property type="entry name" value="UPF0307 PROTEIN YJGA"/>
    <property type="match status" value="1"/>
</dbReference>
<dbReference type="Pfam" id="PF04751">
    <property type="entry name" value="DarP"/>
    <property type="match status" value="1"/>
</dbReference>
<evidence type="ECO:0000256" key="5">
    <source>
        <dbReference type="HAMAP-Rule" id="MF_00765"/>
    </source>
</evidence>
<feature type="region of interest" description="Disordered" evidence="6">
    <location>
        <begin position="202"/>
        <end position="222"/>
    </location>
</feature>
<keyword evidence="4 5" id="KW-0694">RNA-binding</keyword>
<dbReference type="GO" id="GO:1902626">
    <property type="term" value="P:assembly of large subunit precursor of preribosome"/>
    <property type="evidence" value="ECO:0007669"/>
    <property type="project" value="UniProtKB-UniRule"/>
</dbReference>
<keyword evidence="2 5" id="KW-0690">Ribosome biogenesis</keyword>
<dbReference type="GO" id="GO:0005829">
    <property type="term" value="C:cytosol"/>
    <property type="evidence" value="ECO:0007669"/>
    <property type="project" value="TreeGrafter"/>
</dbReference>
<comment type="function">
    <text evidence="5">Member of a network of 50S ribosomal subunit biogenesis factors which assembles along the 30S-50S interface, preventing incorrect 23S rRNA structures from forming. Promotes peptidyl transferase center (PTC) maturation.</text>
</comment>
<dbReference type="EMBL" id="SSWX01000009">
    <property type="protein sequence ID" value="THJ33752.1"/>
    <property type="molecule type" value="Genomic_DNA"/>
</dbReference>
<feature type="compositionally biased region" description="Basic and acidic residues" evidence="6">
    <location>
        <begin position="203"/>
        <end position="222"/>
    </location>
</feature>
<dbReference type="InterPro" id="IPR006839">
    <property type="entry name" value="DarP"/>
</dbReference>
<dbReference type="RefSeq" id="WP_136406287.1">
    <property type="nucleotide sequence ID" value="NZ_JARXRQ010000010.1"/>
</dbReference>